<evidence type="ECO:0000313" key="13">
    <source>
        <dbReference type="EMBL" id="CAF0746061.1"/>
    </source>
</evidence>
<gene>
    <name evidence="13" type="ORF">EDS130_LOCUS2027</name>
    <name evidence="14" type="ORF">XAT740_LOCUS45270</name>
</gene>
<dbReference type="PANTHER" id="PTHR14845">
    <property type="entry name" value="COILED-COIL DOMAIN-CONTAINING 166"/>
    <property type="match status" value="1"/>
</dbReference>
<evidence type="ECO:0000256" key="9">
    <source>
        <dbReference type="ARBA" id="ARBA00031573"/>
    </source>
</evidence>
<evidence type="ECO:0000259" key="12">
    <source>
        <dbReference type="Pfam" id="PF14988"/>
    </source>
</evidence>
<dbReference type="OrthoDB" id="441129at2759"/>
<name>A0A815Z5A0_ADIRI</name>
<sequence length="533" mass="62314">MPKKGKGKGKGKSKGKKGKKSKKAIKEEAAIKDGIHNSNLWEAQLHLTELSKKHYRDIANNIAYENEALRDDMRETEKETIEVVTHLKKQDAEKDAEIDRLQQEVQFIKMEHRKNKDELVAHFTRQKRKLDEKISRKEGELEAARHELNSVQDLRKRKAQMQKELEDIKDATFIDEREHNEALQRLEQKYFEERIRLQQESNEKIEEIAARAQDEALKSLAETSRNVYRENGELIETIRVYQQEFIQVQKTKDQLTRLISRATGDKELNEILIQEKVEQIQKQNQTIKELKEKIHLLEASLTQFIDEFGVERKQIVEKSHILHESSRNEIVKLQRNLETKTKEMVKVKKLAKIIIDQRSELETFFLDALQHVKKQIAFNRTQYKKDAFNAYQNRMLNAHHGQGDYPKIRTFNETFPGCSTNSVYHDLEEATKWTNLSPEVDFGDLTWEQKEQVLRTLFLRMNTRKSNPPSLSMQNTQVDIGEHPMNSDRDYANDVFVTQTARSTPNKALSESRNSTNTTRAPKLPQITSTPST</sequence>
<comment type="subcellular location">
    <subcellularLocation>
        <location evidence="1">Cytoplasm</location>
        <location evidence="1">Cytoskeleton</location>
        <location evidence="1">Cilium basal body</location>
    </subcellularLocation>
</comment>
<evidence type="ECO:0000256" key="5">
    <source>
        <dbReference type="ARBA" id="ARBA00023054"/>
    </source>
</evidence>
<dbReference type="AlphaFoldDB" id="A0A815Z5A0"/>
<evidence type="ECO:0000256" key="1">
    <source>
        <dbReference type="ARBA" id="ARBA00004120"/>
    </source>
</evidence>
<evidence type="ECO:0000256" key="10">
    <source>
        <dbReference type="SAM" id="Coils"/>
    </source>
</evidence>
<feature type="region of interest" description="Disordered" evidence="11">
    <location>
        <begin position="1"/>
        <end position="33"/>
    </location>
</feature>
<evidence type="ECO:0000313" key="14">
    <source>
        <dbReference type="EMBL" id="CAF1578822.1"/>
    </source>
</evidence>
<dbReference type="Proteomes" id="UP000663852">
    <property type="component" value="Unassembled WGS sequence"/>
</dbReference>
<organism evidence="14 15">
    <name type="scientific">Adineta ricciae</name>
    <name type="common">Rotifer</name>
    <dbReference type="NCBI Taxonomy" id="249248"/>
    <lineage>
        <taxon>Eukaryota</taxon>
        <taxon>Metazoa</taxon>
        <taxon>Spiralia</taxon>
        <taxon>Gnathifera</taxon>
        <taxon>Rotifera</taxon>
        <taxon>Eurotatoria</taxon>
        <taxon>Bdelloidea</taxon>
        <taxon>Adinetida</taxon>
        <taxon>Adinetidae</taxon>
        <taxon>Adineta</taxon>
    </lineage>
</organism>
<dbReference type="EMBL" id="CAJNOJ010000004">
    <property type="protein sequence ID" value="CAF0746061.1"/>
    <property type="molecule type" value="Genomic_DNA"/>
</dbReference>
<evidence type="ECO:0000256" key="4">
    <source>
        <dbReference type="ARBA" id="ARBA00022490"/>
    </source>
</evidence>
<keyword evidence="8" id="KW-0966">Cell projection</keyword>
<keyword evidence="15" id="KW-1185">Reference proteome</keyword>
<feature type="domain" description="DUF4515" evidence="12">
    <location>
        <begin position="83"/>
        <end position="272"/>
    </location>
</feature>
<feature type="coiled-coil region" evidence="10">
    <location>
        <begin position="273"/>
        <end position="350"/>
    </location>
</feature>
<feature type="region of interest" description="Disordered" evidence="11">
    <location>
        <begin position="501"/>
        <end position="533"/>
    </location>
</feature>
<protein>
    <recommendedName>
        <fullName evidence="3">Basal body-orientation factor 1</fullName>
    </recommendedName>
    <alternativeName>
        <fullName evidence="9">Coiled-coil domain-containing protein 176</fullName>
    </alternativeName>
</protein>
<dbReference type="Pfam" id="PF14988">
    <property type="entry name" value="DUF4515"/>
    <property type="match status" value="1"/>
</dbReference>
<keyword evidence="5 10" id="KW-0175">Coiled coil</keyword>
<evidence type="ECO:0000256" key="8">
    <source>
        <dbReference type="ARBA" id="ARBA00023273"/>
    </source>
</evidence>
<evidence type="ECO:0000256" key="6">
    <source>
        <dbReference type="ARBA" id="ARBA00023069"/>
    </source>
</evidence>
<dbReference type="PANTHER" id="PTHR14845:SF5">
    <property type="entry name" value="BASAL BODY-ORIENTATION FACTOR 1"/>
    <property type="match status" value="1"/>
</dbReference>
<feature type="coiled-coil region" evidence="10">
    <location>
        <begin position="59"/>
        <end position="215"/>
    </location>
</feature>
<keyword evidence="4" id="KW-0963">Cytoplasm</keyword>
<feature type="compositionally biased region" description="Basic and acidic residues" evidence="11">
    <location>
        <begin position="24"/>
        <end position="33"/>
    </location>
</feature>
<feature type="compositionally biased region" description="Basic residues" evidence="11">
    <location>
        <begin position="1"/>
        <end position="23"/>
    </location>
</feature>
<keyword evidence="6" id="KW-0969">Cilium</keyword>
<evidence type="ECO:0000256" key="2">
    <source>
        <dbReference type="ARBA" id="ARBA00007508"/>
    </source>
</evidence>
<dbReference type="InterPro" id="IPR032777">
    <property type="entry name" value="DUF4515"/>
</dbReference>
<comment type="caution">
    <text evidence="14">The sequence shown here is derived from an EMBL/GenBank/DDBJ whole genome shotgun (WGS) entry which is preliminary data.</text>
</comment>
<evidence type="ECO:0000313" key="15">
    <source>
        <dbReference type="Proteomes" id="UP000663828"/>
    </source>
</evidence>
<dbReference type="EMBL" id="CAJNOR010005882">
    <property type="protein sequence ID" value="CAF1578822.1"/>
    <property type="molecule type" value="Genomic_DNA"/>
</dbReference>
<evidence type="ECO:0000256" key="11">
    <source>
        <dbReference type="SAM" id="MobiDB-lite"/>
    </source>
</evidence>
<reference evidence="14" key="1">
    <citation type="submission" date="2021-02" db="EMBL/GenBank/DDBJ databases">
        <authorList>
            <person name="Nowell W R."/>
        </authorList>
    </citation>
    <scope>NUCLEOTIDE SEQUENCE</scope>
</reference>
<proteinExistence type="inferred from homology"/>
<accession>A0A815Z5A0</accession>
<evidence type="ECO:0000256" key="7">
    <source>
        <dbReference type="ARBA" id="ARBA00023212"/>
    </source>
</evidence>
<keyword evidence="7" id="KW-0206">Cytoskeleton</keyword>
<dbReference type="Proteomes" id="UP000663828">
    <property type="component" value="Unassembled WGS sequence"/>
</dbReference>
<evidence type="ECO:0000256" key="3">
    <source>
        <dbReference type="ARBA" id="ARBA00015392"/>
    </source>
</evidence>
<comment type="similarity">
    <text evidence="2">Belongs to the BBOF1 family.</text>
</comment>